<feature type="transmembrane region" description="Helical" evidence="8">
    <location>
        <begin position="279"/>
        <end position="300"/>
    </location>
</feature>
<feature type="transmembrane region" description="Helical" evidence="8">
    <location>
        <begin position="116"/>
        <end position="149"/>
    </location>
</feature>
<feature type="transmembrane region" description="Helical" evidence="8">
    <location>
        <begin position="21"/>
        <end position="39"/>
    </location>
</feature>
<keyword evidence="5 8" id="KW-1133">Transmembrane helix</keyword>
<evidence type="ECO:0000313" key="10">
    <source>
        <dbReference type="Proteomes" id="UP001499852"/>
    </source>
</evidence>
<keyword evidence="6 8" id="KW-0472">Membrane</keyword>
<feature type="transmembrane region" description="Helical" evidence="8">
    <location>
        <begin position="45"/>
        <end position="64"/>
    </location>
</feature>
<dbReference type="PIRSF" id="PIRSF002746">
    <property type="entry name" value="Gluconate_transporter"/>
    <property type="match status" value="1"/>
</dbReference>
<sequence length="456" mass="47232">MTIWRVSVFLSFFAVTPESIHLLYLSAGAVAVLIVLIAWLRMNAFLALLMAGLVIGLGSGMGPAKAMTSFQDGMGATLGGIAGVLGLGTILGGLLAASGGAEVLAKELIRLFGPKRVHWCLMVLALCIGLTTWFAVGLVMLVPILVTLARETKEPFLKLAIPMLAVLSIMHGVMPPHPGPVVALDALGADLGKVLLWGLLAAVPVAAISGPIFARWAVKHVHVETPEPPPVDPILAARAKPSLFITSAVLALPILLLLSQTIAELFFTKDHPVRGVTTVIGNPTLALGISVIFAGIVFRFSKTEALKIGEKAIAAVGMTLLVVGGGGGFNRVLRDCGAADAIGQMASAAHLPPLVFGWVCAALVRVATGSATVAITAASGLVAPLVIGNPNVNPELVVVGIGCGSLFLSHLNDAGFWIVKETLGMTVGQTLRTWTVTETLVGITGLFVAWGLDMVF</sequence>
<gene>
    <name evidence="9" type="ORF">GCM10023213_08780</name>
</gene>
<keyword evidence="2" id="KW-0813">Transport</keyword>
<evidence type="ECO:0000256" key="6">
    <source>
        <dbReference type="ARBA" id="ARBA00023136"/>
    </source>
</evidence>
<feature type="transmembrane region" description="Helical" evidence="8">
    <location>
        <begin position="431"/>
        <end position="452"/>
    </location>
</feature>
<comment type="subcellular location">
    <subcellularLocation>
        <location evidence="1">Cell membrane</location>
        <topology evidence="1">Multi-pass membrane protein</topology>
    </subcellularLocation>
</comment>
<name>A0ABP9P2D9_9BACT</name>
<feature type="transmembrane region" description="Helical" evidence="8">
    <location>
        <begin position="194"/>
        <end position="214"/>
    </location>
</feature>
<dbReference type="PANTHER" id="PTHR30354:SF22">
    <property type="entry name" value="HIGH-AFFINITY GLUCONATE TRANSPORTER"/>
    <property type="match status" value="1"/>
</dbReference>
<dbReference type="InterPro" id="IPR003474">
    <property type="entry name" value="Glcn_transporter"/>
</dbReference>
<organism evidence="9 10">
    <name type="scientific">Prosthecobacter algae</name>
    <dbReference type="NCBI Taxonomy" id="1144682"/>
    <lineage>
        <taxon>Bacteria</taxon>
        <taxon>Pseudomonadati</taxon>
        <taxon>Verrucomicrobiota</taxon>
        <taxon>Verrucomicrobiia</taxon>
        <taxon>Verrucomicrobiales</taxon>
        <taxon>Verrucomicrobiaceae</taxon>
        <taxon>Prosthecobacter</taxon>
    </lineage>
</organism>
<feature type="transmembrane region" description="Helical" evidence="8">
    <location>
        <begin position="312"/>
        <end position="329"/>
    </location>
</feature>
<evidence type="ECO:0000256" key="4">
    <source>
        <dbReference type="ARBA" id="ARBA00022692"/>
    </source>
</evidence>
<evidence type="ECO:0000256" key="7">
    <source>
        <dbReference type="ARBA" id="ARBA00049663"/>
    </source>
</evidence>
<dbReference type="EMBL" id="BAABIA010000002">
    <property type="protein sequence ID" value="GAA5135450.1"/>
    <property type="molecule type" value="Genomic_DNA"/>
</dbReference>
<evidence type="ECO:0000256" key="3">
    <source>
        <dbReference type="ARBA" id="ARBA00022475"/>
    </source>
</evidence>
<evidence type="ECO:0000256" key="8">
    <source>
        <dbReference type="SAM" id="Phobius"/>
    </source>
</evidence>
<dbReference type="PANTHER" id="PTHR30354">
    <property type="entry name" value="GNT FAMILY GLUCONATE TRANSPORTER"/>
    <property type="match status" value="1"/>
</dbReference>
<keyword evidence="4 8" id="KW-0812">Transmembrane</keyword>
<comment type="caution">
    <text evidence="9">The sequence shown here is derived from an EMBL/GenBank/DDBJ whole genome shotgun (WGS) entry which is preliminary data.</text>
</comment>
<proteinExistence type="inferred from homology"/>
<evidence type="ECO:0000256" key="1">
    <source>
        <dbReference type="ARBA" id="ARBA00004651"/>
    </source>
</evidence>
<keyword evidence="10" id="KW-1185">Reference proteome</keyword>
<dbReference type="Pfam" id="PF02447">
    <property type="entry name" value="GntP_permease"/>
    <property type="match status" value="1"/>
</dbReference>
<accession>A0ABP9P2D9</accession>
<protein>
    <submittedName>
        <fullName evidence="9">GntP family permease</fullName>
    </submittedName>
</protein>
<dbReference type="NCBIfam" id="TIGR00791">
    <property type="entry name" value="gntP"/>
    <property type="match status" value="1"/>
</dbReference>
<keyword evidence="3" id="KW-1003">Cell membrane</keyword>
<comment type="similarity">
    <text evidence="7">Belongs to the GntP permease family.</text>
</comment>
<dbReference type="Proteomes" id="UP001499852">
    <property type="component" value="Unassembled WGS sequence"/>
</dbReference>
<evidence type="ECO:0000256" key="2">
    <source>
        <dbReference type="ARBA" id="ARBA00022448"/>
    </source>
</evidence>
<feature type="transmembrane region" description="Helical" evidence="8">
    <location>
        <begin position="396"/>
        <end position="419"/>
    </location>
</feature>
<evidence type="ECO:0000313" key="9">
    <source>
        <dbReference type="EMBL" id="GAA5135450.1"/>
    </source>
</evidence>
<feature type="transmembrane region" description="Helical" evidence="8">
    <location>
        <begin position="156"/>
        <end position="174"/>
    </location>
</feature>
<evidence type="ECO:0000256" key="5">
    <source>
        <dbReference type="ARBA" id="ARBA00022989"/>
    </source>
</evidence>
<reference evidence="10" key="1">
    <citation type="journal article" date="2019" name="Int. J. Syst. Evol. Microbiol.">
        <title>The Global Catalogue of Microorganisms (GCM) 10K type strain sequencing project: providing services to taxonomists for standard genome sequencing and annotation.</title>
        <authorList>
            <consortium name="The Broad Institute Genomics Platform"/>
            <consortium name="The Broad Institute Genome Sequencing Center for Infectious Disease"/>
            <person name="Wu L."/>
            <person name="Ma J."/>
        </authorList>
    </citation>
    <scope>NUCLEOTIDE SEQUENCE [LARGE SCALE GENOMIC DNA]</scope>
    <source>
        <strain evidence="10">JCM 18053</strain>
    </source>
</reference>
<feature type="transmembrane region" description="Helical" evidence="8">
    <location>
        <begin position="76"/>
        <end position="96"/>
    </location>
</feature>
<feature type="transmembrane region" description="Helical" evidence="8">
    <location>
        <begin position="243"/>
        <end position="267"/>
    </location>
</feature>